<name>A0AA97EJM1_9FLAO</name>
<keyword evidence="2 5" id="KW-0378">Hydrolase</keyword>
<reference evidence="6" key="1">
    <citation type="submission" date="2024-06" db="EMBL/GenBank/DDBJ databases">
        <title>Hwangdonia haimaensis gen. nov., sp. nov., a member of the family Flavobacteriaceae isolated from the haima cold seep.</title>
        <authorList>
            <person name="Li J."/>
        </authorList>
    </citation>
    <scope>NUCLEOTIDE SEQUENCE [LARGE SCALE GENOMIC DNA]</scope>
    <source>
        <strain evidence="6">SCSIO 19198</strain>
    </source>
</reference>
<dbReference type="Gene3D" id="3.40.50.1820">
    <property type="entry name" value="alpha/beta hydrolase"/>
    <property type="match status" value="1"/>
</dbReference>
<dbReference type="PANTHER" id="PTHR43037">
    <property type="entry name" value="UNNAMED PRODUCT-RELATED"/>
    <property type="match status" value="1"/>
</dbReference>
<proteinExistence type="predicted"/>
<dbReference type="SUPFAM" id="SSF53474">
    <property type="entry name" value="alpha/beta-Hydrolases"/>
    <property type="match status" value="1"/>
</dbReference>
<dbReference type="InterPro" id="IPR029058">
    <property type="entry name" value="AB_hydrolase_fold"/>
</dbReference>
<dbReference type="KEGG" id="hws:RNZ46_10625"/>
<feature type="domain" description="Dienelactone hydrolase" evidence="4">
    <location>
        <begin position="142"/>
        <end position="250"/>
    </location>
</feature>
<dbReference type="InterPro" id="IPR050955">
    <property type="entry name" value="Plant_Biomass_Hydrol_Est"/>
</dbReference>
<gene>
    <name evidence="5" type="ORF">RNZ46_10625</name>
</gene>
<evidence type="ECO:0000259" key="4">
    <source>
        <dbReference type="Pfam" id="PF01738"/>
    </source>
</evidence>
<sequence>MKNQKFALIWSIILLSFLSCNKSGIFDEPDIGDAGPRTYEDIQDDFSNIDFETGNNDISLENLKNDTWDFRVIMPDVDFTNNKRPLIITLHGCAACGDSPNAHKFTECLAETGFESLDAIIISPNSNAILWPTLDNNEQVLALVDLASTYLPVDTNKVVIHGYSDGGNGSWFFAETQSGIFSASIPMASQYNTTNNGVGRKIPIPVYVIHGEDDALFPVENVQNWVNASIDSGSDITMVVAPGLTHNEPCEYASYLQDAADWLVNHVWN</sequence>
<protein>
    <submittedName>
        <fullName evidence="5">Dienelactone hydrolase family protein</fullName>
    </submittedName>
</protein>
<evidence type="ECO:0000256" key="2">
    <source>
        <dbReference type="ARBA" id="ARBA00022801"/>
    </source>
</evidence>
<dbReference type="Pfam" id="PF01738">
    <property type="entry name" value="DLH"/>
    <property type="match status" value="1"/>
</dbReference>
<accession>A0AA97EJM1</accession>
<organism evidence="5 6">
    <name type="scientific">Hwangdonia lutea</name>
    <dbReference type="NCBI Taxonomy" id="3075823"/>
    <lineage>
        <taxon>Bacteria</taxon>
        <taxon>Pseudomonadati</taxon>
        <taxon>Bacteroidota</taxon>
        <taxon>Flavobacteriia</taxon>
        <taxon>Flavobacteriales</taxon>
        <taxon>Flavobacteriaceae</taxon>
        <taxon>Hwangdonia</taxon>
    </lineage>
</organism>
<dbReference type="PROSITE" id="PS51257">
    <property type="entry name" value="PROKAR_LIPOPROTEIN"/>
    <property type="match status" value="1"/>
</dbReference>
<dbReference type="GO" id="GO:0016787">
    <property type="term" value="F:hydrolase activity"/>
    <property type="evidence" value="ECO:0007669"/>
    <property type="project" value="UniProtKB-KW"/>
</dbReference>
<dbReference type="InterPro" id="IPR002925">
    <property type="entry name" value="Dienelactn_hydro"/>
</dbReference>
<keyword evidence="6" id="KW-1185">Reference proteome</keyword>
<dbReference type="AlphaFoldDB" id="A0AA97EJM1"/>
<feature type="chain" id="PRO_5041730781" evidence="3">
    <location>
        <begin position="23"/>
        <end position="269"/>
    </location>
</feature>
<dbReference type="RefSeq" id="WP_316982179.1">
    <property type="nucleotide sequence ID" value="NZ_CP136521.1"/>
</dbReference>
<dbReference type="EMBL" id="CP136521">
    <property type="protein sequence ID" value="WOD42447.1"/>
    <property type="molecule type" value="Genomic_DNA"/>
</dbReference>
<evidence type="ECO:0000313" key="6">
    <source>
        <dbReference type="Proteomes" id="UP001302486"/>
    </source>
</evidence>
<evidence type="ECO:0000256" key="3">
    <source>
        <dbReference type="SAM" id="SignalP"/>
    </source>
</evidence>
<dbReference type="PANTHER" id="PTHR43037:SF5">
    <property type="entry name" value="FERULOYL ESTERASE"/>
    <property type="match status" value="1"/>
</dbReference>
<evidence type="ECO:0000313" key="5">
    <source>
        <dbReference type="EMBL" id="WOD42447.1"/>
    </source>
</evidence>
<keyword evidence="1 3" id="KW-0732">Signal</keyword>
<dbReference type="Proteomes" id="UP001302486">
    <property type="component" value="Chromosome"/>
</dbReference>
<evidence type="ECO:0000256" key="1">
    <source>
        <dbReference type="ARBA" id="ARBA00022729"/>
    </source>
</evidence>
<feature type="signal peptide" evidence="3">
    <location>
        <begin position="1"/>
        <end position="22"/>
    </location>
</feature>